<name>A0A8T2T0M5_CERRI</name>
<feature type="region of interest" description="Disordered" evidence="1">
    <location>
        <begin position="71"/>
        <end position="91"/>
    </location>
</feature>
<accession>A0A8T2T0M5</accession>
<dbReference type="Proteomes" id="UP000825935">
    <property type="component" value="Chromosome 16"/>
</dbReference>
<reference evidence="2" key="1">
    <citation type="submission" date="2021-08" db="EMBL/GenBank/DDBJ databases">
        <title>WGS assembly of Ceratopteris richardii.</title>
        <authorList>
            <person name="Marchant D.B."/>
            <person name="Chen G."/>
            <person name="Jenkins J."/>
            <person name="Shu S."/>
            <person name="Leebens-Mack J."/>
            <person name="Grimwood J."/>
            <person name="Schmutz J."/>
            <person name="Soltis P."/>
            <person name="Soltis D."/>
            <person name="Chen Z.-H."/>
        </authorList>
    </citation>
    <scope>NUCLEOTIDE SEQUENCE</scope>
    <source>
        <strain evidence="2">Whitten #5841</strain>
        <tissue evidence="2">Leaf</tissue>
    </source>
</reference>
<evidence type="ECO:0000256" key="1">
    <source>
        <dbReference type="SAM" id="MobiDB-lite"/>
    </source>
</evidence>
<proteinExistence type="predicted"/>
<organism evidence="2 3">
    <name type="scientific">Ceratopteris richardii</name>
    <name type="common">Triangle waterfern</name>
    <dbReference type="NCBI Taxonomy" id="49495"/>
    <lineage>
        <taxon>Eukaryota</taxon>
        <taxon>Viridiplantae</taxon>
        <taxon>Streptophyta</taxon>
        <taxon>Embryophyta</taxon>
        <taxon>Tracheophyta</taxon>
        <taxon>Polypodiopsida</taxon>
        <taxon>Polypodiidae</taxon>
        <taxon>Polypodiales</taxon>
        <taxon>Pteridineae</taxon>
        <taxon>Pteridaceae</taxon>
        <taxon>Parkerioideae</taxon>
        <taxon>Ceratopteris</taxon>
    </lineage>
</organism>
<protein>
    <submittedName>
        <fullName evidence="2">Uncharacterized protein</fullName>
    </submittedName>
</protein>
<keyword evidence="3" id="KW-1185">Reference proteome</keyword>
<dbReference type="AlphaFoldDB" id="A0A8T2T0M5"/>
<evidence type="ECO:0000313" key="3">
    <source>
        <dbReference type="Proteomes" id="UP000825935"/>
    </source>
</evidence>
<dbReference type="EMBL" id="CM035421">
    <property type="protein sequence ID" value="KAH7388360.1"/>
    <property type="molecule type" value="Genomic_DNA"/>
</dbReference>
<sequence>MADDTLDRSLICFSHSEKEDMSMQLMILLSSKNEEYVLHQGALISVNLAFSLQDLGRKSRAKCAQAMKNNSLDAMKHQAPAQYQERKTTHS</sequence>
<gene>
    <name evidence="2" type="ORF">KP509_16G072000</name>
</gene>
<evidence type="ECO:0000313" key="2">
    <source>
        <dbReference type="EMBL" id="KAH7388360.1"/>
    </source>
</evidence>
<comment type="caution">
    <text evidence="2">The sequence shown here is derived from an EMBL/GenBank/DDBJ whole genome shotgun (WGS) entry which is preliminary data.</text>
</comment>